<evidence type="ECO:0000256" key="1">
    <source>
        <dbReference type="SAM" id="SignalP"/>
    </source>
</evidence>
<feature type="signal peptide" evidence="1">
    <location>
        <begin position="1"/>
        <end position="16"/>
    </location>
</feature>
<dbReference type="Proteomes" id="UP000244929">
    <property type="component" value="Chromosome"/>
</dbReference>
<accession>A0A2S1QYS1</accession>
<protein>
    <recommendedName>
        <fullName evidence="4">WG repeat-containing protein</fullName>
    </recommendedName>
</protein>
<evidence type="ECO:0008006" key="4">
    <source>
        <dbReference type="Google" id="ProtNLM"/>
    </source>
</evidence>
<dbReference type="PANTHER" id="PTHR37841">
    <property type="entry name" value="GLR2918 PROTEIN"/>
    <property type="match status" value="1"/>
</dbReference>
<gene>
    <name evidence="2" type="ORF">HYN59_10620</name>
</gene>
<dbReference type="OrthoDB" id="623514at2"/>
<proteinExistence type="predicted"/>
<sequence length="580" mass="66615">MKYILLVLLSIPLLCAGQDGFPFSVEKEIKPNIIYYNFYNGTQIVKVDMMGYSRMQVTQMPPRALPPEMILQTMPVSNIYFIRDTSGKILKRYCPYPFDETSLLPPGKVQTVAHSFNPVPDYTVPYLGLMGRGKQLPNFVYRIHDGAKTGLMDTLGKILMEPKFEKLDFIDSMYMVTLNGKHGVYSNDYKIILPPEYDNLEYKGHGMFLTHKDGLYTFIDRNSTVHRKMEYDNTERVYYPVADDYHYIYSKGDKLGLLDSLYNEVTPLLYDAIEHREDGYNVMNSERLWALMDNNGKQLTDFKYYEVHNSIDGYAVLASKISQGKRLFGLVGMDGKEISEFIYDRIEAFSSTHFLVVIDNKYGLMDRNGKVTVPMTYETIEKLDDHIIAEIPGGKYGIIDENGKELLSFQHQRVIRVFNGFAQVSVDNKQALINLKSKKEYEFPYQDIRWFEDGLVGIYNDGKLGVVTLDGKVIVPIQYQAASAIQNGLIRLALNNKFGYADASGKTIIPIKYDESYERVEERTIIARLNGKWGCLDYKGKVLVPFNYDSVTYTEKRNMLFSKGEEQFLFNSKGKLLAKE</sequence>
<dbReference type="PANTHER" id="PTHR37841:SF1">
    <property type="entry name" value="DUF3298 DOMAIN-CONTAINING PROTEIN"/>
    <property type="match status" value="1"/>
</dbReference>
<reference evidence="2 3" key="1">
    <citation type="submission" date="2018-04" db="EMBL/GenBank/DDBJ databases">
        <title>Genome sequencing of Flavobacterium sp. HYN0059.</title>
        <authorList>
            <person name="Yi H."/>
            <person name="Baek C."/>
        </authorList>
    </citation>
    <scope>NUCLEOTIDE SEQUENCE [LARGE SCALE GENOMIC DNA]</scope>
    <source>
        <strain evidence="2 3">HYN0059</strain>
    </source>
</reference>
<name>A0A2S1QYS1_9FLAO</name>
<dbReference type="RefSeq" id="WP_108778237.1">
    <property type="nucleotide sequence ID" value="NZ_CP029186.1"/>
</dbReference>
<keyword evidence="3" id="KW-1185">Reference proteome</keyword>
<organism evidence="2 3">
    <name type="scientific">Flavobacterium album</name>
    <dbReference type="NCBI Taxonomy" id="2175091"/>
    <lineage>
        <taxon>Bacteria</taxon>
        <taxon>Pseudomonadati</taxon>
        <taxon>Bacteroidota</taxon>
        <taxon>Flavobacteriia</taxon>
        <taxon>Flavobacteriales</taxon>
        <taxon>Flavobacteriaceae</taxon>
        <taxon>Flavobacterium</taxon>
    </lineage>
</organism>
<feature type="chain" id="PRO_5015490740" description="WG repeat-containing protein" evidence="1">
    <location>
        <begin position="17"/>
        <end position="580"/>
    </location>
</feature>
<evidence type="ECO:0000313" key="3">
    <source>
        <dbReference type="Proteomes" id="UP000244929"/>
    </source>
</evidence>
<evidence type="ECO:0000313" key="2">
    <source>
        <dbReference type="EMBL" id="AWH85535.1"/>
    </source>
</evidence>
<dbReference type="SUPFAM" id="SSF69360">
    <property type="entry name" value="Cell wall binding repeat"/>
    <property type="match status" value="1"/>
</dbReference>
<keyword evidence="1" id="KW-0732">Signal</keyword>
<dbReference type="InterPro" id="IPR032774">
    <property type="entry name" value="WG_beta_rep"/>
</dbReference>
<dbReference type="EMBL" id="CP029186">
    <property type="protein sequence ID" value="AWH85535.1"/>
    <property type="molecule type" value="Genomic_DNA"/>
</dbReference>
<dbReference type="KEGG" id="falb:HYN59_10620"/>
<dbReference type="Pfam" id="PF14903">
    <property type="entry name" value="WG_beta_rep"/>
    <property type="match status" value="5"/>
</dbReference>
<dbReference type="AlphaFoldDB" id="A0A2S1QYS1"/>